<dbReference type="RefSeq" id="WP_075635440.1">
    <property type="nucleotide sequence ID" value="NZ_MKIO01000031.1"/>
</dbReference>
<gene>
    <name evidence="1" type="ORF">BJF92_13830</name>
</gene>
<evidence type="ECO:0000313" key="2">
    <source>
        <dbReference type="Proteomes" id="UP000186143"/>
    </source>
</evidence>
<evidence type="ECO:0000313" key="1">
    <source>
        <dbReference type="EMBL" id="OLP54881.1"/>
    </source>
</evidence>
<sequence length="86" mass="10014">MYGASAANNGIHYISTFDFYRLVDEKMRAKGWDGRLYDESLNQSVMETLLVDYKIWPECWKSLLDDEQRDSLMKEAAAARSQRRAS</sequence>
<dbReference type="EMBL" id="MKIO01000031">
    <property type="protein sequence ID" value="OLP54881.1"/>
    <property type="molecule type" value="Genomic_DNA"/>
</dbReference>
<reference evidence="1 2" key="1">
    <citation type="submission" date="2016-09" db="EMBL/GenBank/DDBJ databases">
        <title>Rhizobium sp. nov., a novel species isolated from the rice rhizosphere.</title>
        <authorList>
            <person name="Zhao J."/>
            <person name="Zhang X."/>
        </authorList>
    </citation>
    <scope>NUCLEOTIDE SEQUENCE [LARGE SCALE GENOMIC DNA]</scope>
    <source>
        <strain evidence="1 2">MH17</strain>
    </source>
</reference>
<proteinExistence type="predicted"/>
<name>A0A1Q9AI41_9HYPH</name>
<dbReference type="AlphaFoldDB" id="A0A1Q9AI41"/>
<comment type="caution">
    <text evidence="1">The sequence shown here is derived from an EMBL/GenBank/DDBJ whole genome shotgun (WGS) entry which is preliminary data.</text>
</comment>
<accession>A0A1Q9AI41</accession>
<dbReference type="Proteomes" id="UP000186143">
    <property type="component" value="Unassembled WGS sequence"/>
</dbReference>
<organism evidence="1 2">
    <name type="scientific">Xaviernesmea rhizosphaerae</name>
    <dbReference type="NCBI Taxonomy" id="1672749"/>
    <lineage>
        <taxon>Bacteria</taxon>
        <taxon>Pseudomonadati</taxon>
        <taxon>Pseudomonadota</taxon>
        <taxon>Alphaproteobacteria</taxon>
        <taxon>Hyphomicrobiales</taxon>
        <taxon>Rhizobiaceae</taxon>
        <taxon>Rhizobium/Agrobacterium group</taxon>
        <taxon>Xaviernesmea</taxon>
    </lineage>
</organism>
<protein>
    <submittedName>
        <fullName evidence="1">Uncharacterized protein</fullName>
    </submittedName>
</protein>
<dbReference type="OrthoDB" id="9893824at2"/>